<dbReference type="Pfam" id="PF00271">
    <property type="entry name" value="Helicase_C"/>
    <property type="match status" value="1"/>
</dbReference>
<evidence type="ECO:0000313" key="9">
    <source>
        <dbReference type="EMBL" id="MDM7884598.1"/>
    </source>
</evidence>
<dbReference type="InterPro" id="IPR001650">
    <property type="entry name" value="Helicase_C-like"/>
</dbReference>
<feature type="compositionally biased region" description="Low complexity" evidence="6">
    <location>
        <begin position="493"/>
        <end position="514"/>
    </location>
</feature>
<evidence type="ECO:0000256" key="5">
    <source>
        <dbReference type="ARBA" id="ARBA00038437"/>
    </source>
</evidence>
<evidence type="ECO:0000256" key="2">
    <source>
        <dbReference type="ARBA" id="ARBA00022801"/>
    </source>
</evidence>
<dbReference type="SUPFAM" id="SSF52540">
    <property type="entry name" value="P-loop containing nucleoside triphosphate hydrolases"/>
    <property type="match status" value="1"/>
</dbReference>
<dbReference type="CDD" id="cd18787">
    <property type="entry name" value="SF2_C_DEAD"/>
    <property type="match status" value="1"/>
</dbReference>
<evidence type="ECO:0000259" key="8">
    <source>
        <dbReference type="PROSITE" id="PS51194"/>
    </source>
</evidence>
<dbReference type="Pfam" id="PF00270">
    <property type="entry name" value="DEAD"/>
    <property type="match status" value="1"/>
</dbReference>
<dbReference type="GO" id="GO:0016787">
    <property type="term" value="F:hydrolase activity"/>
    <property type="evidence" value="ECO:0007669"/>
    <property type="project" value="UniProtKB-KW"/>
</dbReference>
<dbReference type="PROSITE" id="PS51192">
    <property type="entry name" value="HELICASE_ATP_BIND_1"/>
    <property type="match status" value="1"/>
</dbReference>
<proteinExistence type="inferred from homology"/>
<gene>
    <name evidence="9" type="ORF">QUG92_05720</name>
</gene>
<evidence type="ECO:0000256" key="1">
    <source>
        <dbReference type="ARBA" id="ARBA00022741"/>
    </source>
</evidence>
<evidence type="ECO:0000256" key="3">
    <source>
        <dbReference type="ARBA" id="ARBA00022806"/>
    </source>
</evidence>
<feature type="compositionally biased region" description="Gly residues" evidence="6">
    <location>
        <begin position="465"/>
        <end position="484"/>
    </location>
</feature>
<feature type="compositionally biased region" description="Gly residues" evidence="6">
    <location>
        <begin position="446"/>
        <end position="457"/>
    </location>
</feature>
<dbReference type="SMART" id="SM00487">
    <property type="entry name" value="DEXDc"/>
    <property type="match status" value="1"/>
</dbReference>
<dbReference type="InterPro" id="IPR014001">
    <property type="entry name" value="Helicase_ATP-bd"/>
</dbReference>
<accession>A0ABT7T4V3</accession>
<sequence length="546" mass="56636">MTNQDIRFTDLGVPAPMAQVLAQQGKETAFPIQADTLPDSLQGKDVLGRGRTGSGKTIAFAIPLAARLAASRRPRRAGRPRALVLAPTRELATQIDATLAPLAKSMGLNTTTIFGGVGQGRQVDALRAGVDVVVACPGRLADLMQQGHVHLGDIEVTVLDEADHMADMGFLPGVTKIMQATPEQGQRLLFSATLDNGVDKLVKKFLHSPVMHSVDDETSPVEAMTHHLFEVADADAKKDLVRVLASGTGRRIMFMRTKHHAKRLAKQLSSQGIPAVDLQGNLSQGARERNLAKFSSGEALVLVATDVAARGVHVDHVELVVHVDPPTEHKAYLHRSGRTARAGSSGDVVTVTMPAERRDVAQMMRAAAIKVTPQQVTATSPAVTTLVGEVAPIRHVEEAPVQQQRQRQPRAAESSRSETAGSGRRRGRGGRSGGAAQAPETASAGRGSGRNGGGRGGRPVTEGAGAAGSRGGSARGASAGGAAAGGQRRSGGSRRASSDVVRGGSAPVWSSEGGYAAGRGAGSESGGGRRGGSRRASRPAGAADRH</sequence>
<dbReference type="PANTHER" id="PTHR47959:SF13">
    <property type="entry name" value="ATP-DEPENDENT RNA HELICASE RHLE"/>
    <property type="match status" value="1"/>
</dbReference>
<feature type="region of interest" description="Disordered" evidence="6">
    <location>
        <begin position="395"/>
        <end position="546"/>
    </location>
</feature>
<dbReference type="Gene3D" id="3.40.50.300">
    <property type="entry name" value="P-loop containing nucleotide triphosphate hydrolases"/>
    <property type="match status" value="2"/>
</dbReference>
<keyword evidence="3 9" id="KW-0347">Helicase</keyword>
<dbReference type="RefSeq" id="WP_069712768.1">
    <property type="nucleotide sequence ID" value="NZ_JAUCML010000003.1"/>
</dbReference>
<dbReference type="SMART" id="SM00490">
    <property type="entry name" value="HELICc"/>
    <property type="match status" value="1"/>
</dbReference>
<comment type="caution">
    <text evidence="9">The sequence shown here is derived from an EMBL/GenBank/DDBJ whole genome shotgun (WGS) entry which is preliminary data.</text>
</comment>
<dbReference type="InterPro" id="IPR044742">
    <property type="entry name" value="DEAD/DEAH_RhlB"/>
</dbReference>
<name>A0ABT7T4V3_9MICO</name>
<comment type="similarity">
    <text evidence="5">Belongs to the DEAD box helicase family.</text>
</comment>
<dbReference type="CDD" id="cd00268">
    <property type="entry name" value="DEADc"/>
    <property type="match status" value="1"/>
</dbReference>
<feature type="compositionally biased region" description="Gly residues" evidence="6">
    <location>
        <begin position="515"/>
        <end position="530"/>
    </location>
</feature>
<keyword evidence="2 9" id="KW-0378">Hydrolase</keyword>
<dbReference type="InterPro" id="IPR011545">
    <property type="entry name" value="DEAD/DEAH_box_helicase_dom"/>
</dbReference>
<protein>
    <submittedName>
        <fullName evidence="9">DEAD/DEAH box helicase</fullName>
        <ecNumber evidence="9">3.6.4.-</ecNumber>
    </submittedName>
</protein>
<dbReference type="GO" id="GO:0004386">
    <property type="term" value="F:helicase activity"/>
    <property type="evidence" value="ECO:0007669"/>
    <property type="project" value="UniProtKB-KW"/>
</dbReference>
<dbReference type="PROSITE" id="PS51194">
    <property type="entry name" value="HELICASE_CTER"/>
    <property type="match status" value="1"/>
</dbReference>
<dbReference type="InterPro" id="IPR050079">
    <property type="entry name" value="DEAD_box_RNA_helicase"/>
</dbReference>
<feature type="domain" description="Helicase C-terminal" evidence="8">
    <location>
        <begin position="236"/>
        <end position="380"/>
    </location>
</feature>
<dbReference type="InterPro" id="IPR027417">
    <property type="entry name" value="P-loop_NTPase"/>
</dbReference>
<organism evidence="9 10">
    <name type="scientific">Curtobacterium citri</name>
    <dbReference type="NCBI Taxonomy" id="3055139"/>
    <lineage>
        <taxon>Bacteria</taxon>
        <taxon>Bacillati</taxon>
        <taxon>Actinomycetota</taxon>
        <taxon>Actinomycetes</taxon>
        <taxon>Micrococcales</taxon>
        <taxon>Microbacteriaceae</taxon>
        <taxon>Curtobacterium</taxon>
    </lineage>
</organism>
<dbReference type="PANTHER" id="PTHR47959">
    <property type="entry name" value="ATP-DEPENDENT RNA HELICASE RHLE-RELATED"/>
    <property type="match status" value="1"/>
</dbReference>
<dbReference type="EMBL" id="JAUCML010000003">
    <property type="protein sequence ID" value="MDM7884598.1"/>
    <property type="molecule type" value="Genomic_DNA"/>
</dbReference>
<evidence type="ECO:0000313" key="10">
    <source>
        <dbReference type="Proteomes" id="UP001237823"/>
    </source>
</evidence>
<evidence type="ECO:0000256" key="4">
    <source>
        <dbReference type="ARBA" id="ARBA00022840"/>
    </source>
</evidence>
<keyword evidence="10" id="KW-1185">Reference proteome</keyword>
<keyword evidence="1" id="KW-0547">Nucleotide-binding</keyword>
<evidence type="ECO:0000256" key="6">
    <source>
        <dbReference type="SAM" id="MobiDB-lite"/>
    </source>
</evidence>
<reference evidence="9 10" key="1">
    <citation type="submission" date="2023-06" db="EMBL/GenBank/DDBJ databases">
        <authorList>
            <person name="Feng G."/>
            <person name="Li J."/>
            <person name="Zhu H."/>
        </authorList>
    </citation>
    <scope>NUCLEOTIDE SEQUENCE [LARGE SCALE GENOMIC DNA]</scope>
    <source>
        <strain evidence="9 10">RHCKG23</strain>
    </source>
</reference>
<feature type="compositionally biased region" description="Low complexity" evidence="6">
    <location>
        <begin position="399"/>
        <end position="422"/>
    </location>
</feature>
<feature type="domain" description="Helicase ATP-binding" evidence="7">
    <location>
        <begin position="37"/>
        <end position="212"/>
    </location>
</feature>
<dbReference type="Proteomes" id="UP001237823">
    <property type="component" value="Unassembled WGS sequence"/>
</dbReference>
<dbReference type="EC" id="3.6.4.-" evidence="9"/>
<evidence type="ECO:0000259" key="7">
    <source>
        <dbReference type="PROSITE" id="PS51192"/>
    </source>
</evidence>
<keyword evidence="4" id="KW-0067">ATP-binding</keyword>